<evidence type="ECO:0000313" key="1">
    <source>
        <dbReference type="EMBL" id="TGY00107.1"/>
    </source>
</evidence>
<gene>
    <name evidence="1" type="ORF">E5357_03570</name>
</gene>
<proteinExistence type="predicted"/>
<name>A0AC61R214_9FIRM</name>
<protein>
    <submittedName>
        <fullName evidence="1">SseB family protein</fullName>
    </submittedName>
</protein>
<accession>A0AC61R214</accession>
<comment type="caution">
    <text evidence="1">The sequence shown here is derived from an EMBL/GenBank/DDBJ whole genome shotgun (WGS) entry which is preliminary data.</text>
</comment>
<evidence type="ECO:0000313" key="2">
    <source>
        <dbReference type="Proteomes" id="UP000307720"/>
    </source>
</evidence>
<sequence>MAQIDGKKRFMLQQLRNSGEIFVLFSRCTRLPYVYCDQETYNDQIYIFRKEENARGAAEEYGKQEIPVQVLKVENKDFLNFYSSLYFLGINAMLVDEGDEQMEILLEELVTPPDYSKMPEGQIRVDNPEFQLTAMYLMQELRRAPGVQPTEEMKEMEEELTANMRRGVYIVPVQEDKKVPLMKIKEDAMFQPIFTDMHEFNKFGGSSKFHGAVIPYDKLTEVVAEQAKGVVINPLGVHVIIMKEQLK</sequence>
<organism evidence="1 2">
    <name type="scientific">Hominisplanchenecus murintestinalis</name>
    <dbReference type="NCBI Taxonomy" id="2941517"/>
    <lineage>
        <taxon>Bacteria</taxon>
        <taxon>Bacillati</taxon>
        <taxon>Bacillota</taxon>
        <taxon>Clostridia</taxon>
        <taxon>Lachnospirales</taxon>
        <taxon>Lachnospiraceae</taxon>
        <taxon>Hominisplanchenecus</taxon>
    </lineage>
</organism>
<dbReference type="EMBL" id="SRZB01000003">
    <property type="protein sequence ID" value="TGY00107.1"/>
    <property type="molecule type" value="Genomic_DNA"/>
</dbReference>
<dbReference type="Proteomes" id="UP000307720">
    <property type="component" value="Unassembled WGS sequence"/>
</dbReference>
<keyword evidence="2" id="KW-1185">Reference proteome</keyword>
<reference evidence="1" key="1">
    <citation type="submission" date="2019-04" db="EMBL/GenBank/DDBJ databases">
        <title>Microbes associate with the intestines of laboratory mice.</title>
        <authorList>
            <person name="Navarre W."/>
            <person name="Wong E."/>
            <person name="Huang K."/>
            <person name="Tropini C."/>
            <person name="Ng K."/>
            <person name="Yu B."/>
        </authorList>
    </citation>
    <scope>NUCLEOTIDE SEQUENCE</scope>
    <source>
        <strain evidence="1">NM72_1-8</strain>
    </source>
</reference>